<dbReference type="CDD" id="cd03357">
    <property type="entry name" value="LbH_MAT_GAT"/>
    <property type="match status" value="1"/>
</dbReference>
<dbReference type="PANTHER" id="PTHR23416">
    <property type="entry name" value="SIALIC ACID SYNTHASE-RELATED"/>
    <property type="match status" value="1"/>
</dbReference>
<dbReference type="GO" id="GO:0005829">
    <property type="term" value="C:cytosol"/>
    <property type="evidence" value="ECO:0007669"/>
    <property type="project" value="TreeGrafter"/>
</dbReference>
<evidence type="ECO:0000313" key="7">
    <source>
        <dbReference type="Proteomes" id="UP000291469"/>
    </source>
</evidence>
<dbReference type="InterPro" id="IPR024688">
    <property type="entry name" value="Mac_dom"/>
</dbReference>
<feature type="domain" description="Maltose/galactoside acetyltransferase" evidence="5">
    <location>
        <begin position="5"/>
        <end position="59"/>
    </location>
</feature>
<dbReference type="Proteomes" id="UP000291469">
    <property type="component" value="Chromosome"/>
</dbReference>
<organism evidence="6 7">
    <name type="scientific">Egibacter rhizosphaerae</name>
    <dbReference type="NCBI Taxonomy" id="1670831"/>
    <lineage>
        <taxon>Bacteria</taxon>
        <taxon>Bacillati</taxon>
        <taxon>Actinomycetota</taxon>
        <taxon>Nitriliruptoria</taxon>
        <taxon>Egibacterales</taxon>
        <taxon>Egibacteraceae</taxon>
        <taxon>Egibacter</taxon>
    </lineage>
</organism>
<gene>
    <name evidence="6" type="ORF">ER308_10315</name>
</gene>
<proteinExistence type="inferred from homology"/>
<keyword evidence="2 6" id="KW-0808">Transferase</keyword>
<accession>A0A411YF73</accession>
<evidence type="ECO:0000313" key="6">
    <source>
        <dbReference type="EMBL" id="QBI19914.1"/>
    </source>
</evidence>
<dbReference type="AlphaFoldDB" id="A0A411YF73"/>
<comment type="similarity">
    <text evidence="1">Belongs to the transferase hexapeptide repeat family.</text>
</comment>
<evidence type="ECO:0000256" key="3">
    <source>
        <dbReference type="ARBA" id="ARBA00022737"/>
    </source>
</evidence>
<dbReference type="SUPFAM" id="SSF51161">
    <property type="entry name" value="Trimeric LpxA-like enzymes"/>
    <property type="match status" value="1"/>
</dbReference>
<evidence type="ECO:0000256" key="2">
    <source>
        <dbReference type="ARBA" id="ARBA00022679"/>
    </source>
</evidence>
<dbReference type="EMBL" id="CP036402">
    <property type="protein sequence ID" value="QBI19914.1"/>
    <property type="molecule type" value="Genomic_DNA"/>
</dbReference>
<dbReference type="PROSITE" id="PS00101">
    <property type="entry name" value="HEXAPEP_TRANSFERASES"/>
    <property type="match status" value="1"/>
</dbReference>
<dbReference type="InterPro" id="IPR051159">
    <property type="entry name" value="Hexapeptide_acetyltransf"/>
</dbReference>
<dbReference type="InterPro" id="IPR001451">
    <property type="entry name" value="Hexapep"/>
</dbReference>
<dbReference type="PANTHER" id="PTHR23416:SF23">
    <property type="entry name" value="ACETYLTRANSFERASE C18B11.09C-RELATED"/>
    <property type="match status" value="1"/>
</dbReference>
<evidence type="ECO:0000259" key="5">
    <source>
        <dbReference type="SMART" id="SM01266"/>
    </source>
</evidence>
<dbReference type="InterPro" id="IPR018357">
    <property type="entry name" value="Hexapep_transf_CS"/>
</dbReference>
<dbReference type="FunFam" id="2.160.10.10:FF:000025">
    <property type="entry name" value="Hexapeptide-repeat containing-acetyltransferase"/>
    <property type="match status" value="1"/>
</dbReference>
<dbReference type="Pfam" id="PF00132">
    <property type="entry name" value="Hexapep"/>
    <property type="match status" value="1"/>
</dbReference>
<reference evidence="6 7" key="1">
    <citation type="submission" date="2019-01" db="EMBL/GenBank/DDBJ databases">
        <title>Egibacter rhizosphaerae EGI 80759T.</title>
        <authorList>
            <person name="Chen D.-D."/>
            <person name="Tian Y."/>
            <person name="Jiao J.-Y."/>
            <person name="Zhang X.-T."/>
            <person name="Zhang Y.-G."/>
            <person name="Zhang Y."/>
            <person name="Xiao M."/>
            <person name="Shu W.-S."/>
            <person name="Li W.-J."/>
        </authorList>
    </citation>
    <scope>NUCLEOTIDE SEQUENCE [LARGE SCALE GENOMIC DNA]</scope>
    <source>
        <strain evidence="6 7">EGI 80759</strain>
    </source>
</reference>
<protein>
    <submittedName>
        <fullName evidence="6">Sugar O-acetyltransferase</fullName>
    </submittedName>
</protein>
<evidence type="ECO:0000256" key="1">
    <source>
        <dbReference type="ARBA" id="ARBA00007274"/>
    </source>
</evidence>
<dbReference type="GO" id="GO:0016407">
    <property type="term" value="F:acetyltransferase activity"/>
    <property type="evidence" value="ECO:0007669"/>
    <property type="project" value="InterPro"/>
</dbReference>
<evidence type="ECO:0000256" key="4">
    <source>
        <dbReference type="ARBA" id="ARBA00023315"/>
    </source>
</evidence>
<dbReference type="RefSeq" id="WP_131154911.1">
    <property type="nucleotide sequence ID" value="NZ_CP036402.1"/>
</dbReference>
<dbReference type="GO" id="GO:0008374">
    <property type="term" value="F:O-acyltransferase activity"/>
    <property type="evidence" value="ECO:0007669"/>
    <property type="project" value="TreeGrafter"/>
</dbReference>
<dbReference type="InterPro" id="IPR011004">
    <property type="entry name" value="Trimer_LpxA-like_sf"/>
</dbReference>
<keyword evidence="3" id="KW-0677">Repeat</keyword>
<dbReference type="Gene3D" id="2.160.10.10">
    <property type="entry name" value="Hexapeptide repeat proteins"/>
    <property type="match status" value="1"/>
</dbReference>
<keyword evidence="4" id="KW-0012">Acyltransferase</keyword>
<keyword evidence="7" id="KW-1185">Reference proteome</keyword>
<dbReference type="KEGG" id="erz:ER308_10315"/>
<dbReference type="SMART" id="SM01266">
    <property type="entry name" value="Mac"/>
    <property type="match status" value="1"/>
</dbReference>
<dbReference type="OrthoDB" id="2643438at2"/>
<sequence>MSEMKQRMLNGELYLADDRELADDRARAQALLDRFNRAAHDAHGERAAALRELVGHLGEGSEILPTLRCDYGFPISVGAGTFVNYDCVLLDEAPITIGASCQIAPRVQLLTATHPVDPVARRQGWEYGEPITLEDNVWLGGGVIVCPGARIGEDTVVGAGAVVTGDLPGGVVAAGTPARVVRAITDDDRVTPG</sequence>
<name>A0A411YF73_9ACTN</name>
<dbReference type="Pfam" id="PF12464">
    <property type="entry name" value="Mac"/>
    <property type="match status" value="1"/>
</dbReference>